<dbReference type="PaxDb" id="39947-A0A0P0WCJ5"/>
<proteinExistence type="predicted"/>
<reference evidence="2 3" key="3">
    <citation type="journal article" date="2013" name="Rice">
        <title>Improvement of the Oryza sativa Nipponbare reference genome using next generation sequence and optical map data.</title>
        <authorList>
            <person name="Kawahara Y."/>
            <person name="de la Bastide M."/>
            <person name="Hamilton J.P."/>
            <person name="Kanamori H."/>
            <person name="McCombie W.R."/>
            <person name="Ouyang S."/>
            <person name="Schwartz D.C."/>
            <person name="Tanaka T."/>
            <person name="Wu J."/>
            <person name="Zhou S."/>
            <person name="Childs K.L."/>
            <person name="Davidson R.M."/>
            <person name="Lin H."/>
            <person name="Quesada-Ocampo L."/>
            <person name="Vaillancourt B."/>
            <person name="Sakai H."/>
            <person name="Lee S.S."/>
            <person name="Kim J."/>
            <person name="Numa H."/>
            <person name="Itoh T."/>
            <person name="Buell C.R."/>
            <person name="Matsumoto T."/>
        </authorList>
    </citation>
    <scope>NUCLEOTIDE SEQUENCE [LARGE SCALE GENOMIC DNA]</scope>
    <source>
        <strain evidence="3">cv. Nipponbare</strain>
    </source>
</reference>
<dbReference type="EMBL" id="AP014960">
    <property type="protein sequence ID" value="BAS90087.1"/>
    <property type="molecule type" value="Genomic_DNA"/>
</dbReference>
<reference evidence="2 3" key="2">
    <citation type="journal article" date="2013" name="Plant Cell Physiol.">
        <title>Rice Annotation Project Database (RAP-DB): an integrative and interactive database for rice genomics.</title>
        <authorList>
            <person name="Sakai H."/>
            <person name="Lee S.S."/>
            <person name="Tanaka T."/>
            <person name="Numa H."/>
            <person name="Kim J."/>
            <person name="Kawahara Y."/>
            <person name="Wakimoto H."/>
            <person name="Yang C.C."/>
            <person name="Iwamoto M."/>
            <person name="Abe T."/>
            <person name="Yamada Y."/>
            <person name="Muto A."/>
            <person name="Inokuchi H."/>
            <person name="Ikemura T."/>
            <person name="Matsumoto T."/>
            <person name="Sasaki T."/>
            <person name="Itoh T."/>
        </authorList>
    </citation>
    <scope>NUCLEOTIDE SEQUENCE [LARGE SCALE GENOMIC DNA]</scope>
    <source>
        <strain evidence="3">cv. Nipponbare</strain>
    </source>
</reference>
<accession>A0A0P0WCJ5</accession>
<gene>
    <name evidence="2" type="ordered locus">Os04g0516550</name>
    <name evidence="2" type="ORF">OSNPB_040516550</name>
</gene>
<feature type="compositionally biased region" description="Low complexity" evidence="1">
    <location>
        <begin position="21"/>
        <end position="40"/>
    </location>
</feature>
<feature type="region of interest" description="Disordered" evidence="1">
    <location>
        <begin position="84"/>
        <end position="103"/>
    </location>
</feature>
<protein>
    <submittedName>
        <fullName evidence="2">Os04g0516550 protein</fullName>
    </submittedName>
</protein>
<reference evidence="3" key="1">
    <citation type="journal article" date="2005" name="Nature">
        <title>The map-based sequence of the rice genome.</title>
        <authorList>
            <consortium name="International rice genome sequencing project (IRGSP)"/>
            <person name="Matsumoto T."/>
            <person name="Wu J."/>
            <person name="Kanamori H."/>
            <person name="Katayose Y."/>
            <person name="Fujisawa M."/>
            <person name="Namiki N."/>
            <person name="Mizuno H."/>
            <person name="Yamamoto K."/>
            <person name="Antonio B.A."/>
            <person name="Baba T."/>
            <person name="Sakata K."/>
            <person name="Nagamura Y."/>
            <person name="Aoki H."/>
            <person name="Arikawa K."/>
            <person name="Arita K."/>
            <person name="Bito T."/>
            <person name="Chiden Y."/>
            <person name="Fujitsuka N."/>
            <person name="Fukunaka R."/>
            <person name="Hamada M."/>
            <person name="Harada C."/>
            <person name="Hayashi A."/>
            <person name="Hijishita S."/>
            <person name="Honda M."/>
            <person name="Hosokawa S."/>
            <person name="Ichikawa Y."/>
            <person name="Idonuma A."/>
            <person name="Iijima M."/>
            <person name="Ikeda M."/>
            <person name="Ikeno M."/>
            <person name="Ito K."/>
            <person name="Ito S."/>
            <person name="Ito T."/>
            <person name="Ito Y."/>
            <person name="Ito Y."/>
            <person name="Iwabuchi A."/>
            <person name="Kamiya K."/>
            <person name="Karasawa W."/>
            <person name="Kurita K."/>
            <person name="Katagiri S."/>
            <person name="Kikuta A."/>
            <person name="Kobayashi H."/>
            <person name="Kobayashi N."/>
            <person name="Machita K."/>
            <person name="Maehara T."/>
            <person name="Masukawa M."/>
            <person name="Mizubayashi T."/>
            <person name="Mukai Y."/>
            <person name="Nagasaki H."/>
            <person name="Nagata Y."/>
            <person name="Naito S."/>
            <person name="Nakashima M."/>
            <person name="Nakama Y."/>
            <person name="Nakamichi Y."/>
            <person name="Nakamura M."/>
            <person name="Meguro A."/>
            <person name="Negishi M."/>
            <person name="Ohta I."/>
            <person name="Ohta T."/>
            <person name="Okamoto M."/>
            <person name="Ono N."/>
            <person name="Saji S."/>
            <person name="Sakaguchi M."/>
            <person name="Sakai K."/>
            <person name="Shibata M."/>
            <person name="Shimokawa T."/>
            <person name="Song J."/>
            <person name="Takazaki Y."/>
            <person name="Terasawa K."/>
            <person name="Tsugane M."/>
            <person name="Tsuji K."/>
            <person name="Ueda S."/>
            <person name="Waki K."/>
            <person name="Yamagata H."/>
            <person name="Yamamoto M."/>
            <person name="Yamamoto S."/>
            <person name="Yamane H."/>
            <person name="Yoshiki S."/>
            <person name="Yoshihara R."/>
            <person name="Yukawa K."/>
            <person name="Zhong H."/>
            <person name="Yano M."/>
            <person name="Yuan Q."/>
            <person name="Ouyang S."/>
            <person name="Liu J."/>
            <person name="Jones K.M."/>
            <person name="Gansberger K."/>
            <person name="Moffat K."/>
            <person name="Hill J."/>
            <person name="Bera J."/>
            <person name="Fadrosh D."/>
            <person name="Jin S."/>
            <person name="Johri S."/>
            <person name="Kim M."/>
            <person name="Overton L."/>
            <person name="Reardon M."/>
            <person name="Tsitrin T."/>
            <person name="Vuong H."/>
            <person name="Weaver B."/>
            <person name="Ciecko A."/>
            <person name="Tallon L."/>
            <person name="Jackson J."/>
            <person name="Pai G."/>
            <person name="Aken S.V."/>
            <person name="Utterback T."/>
            <person name="Reidmuller S."/>
            <person name="Feldblyum T."/>
            <person name="Hsiao J."/>
            <person name="Zismann V."/>
            <person name="Iobst S."/>
            <person name="de Vazeille A.R."/>
            <person name="Buell C.R."/>
            <person name="Ying K."/>
            <person name="Li Y."/>
            <person name="Lu T."/>
            <person name="Huang Y."/>
            <person name="Zhao Q."/>
            <person name="Feng Q."/>
            <person name="Zhang L."/>
            <person name="Zhu J."/>
            <person name="Weng Q."/>
            <person name="Mu J."/>
            <person name="Lu Y."/>
            <person name="Fan D."/>
            <person name="Liu Y."/>
            <person name="Guan J."/>
            <person name="Zhang Y."/>
            <person name="Yu S."/>
            <person name="Liu X."/>
            <person name="Zhang Y."/>
            <person name="Hong G."/>
            <person name="Han B."/>
            <person name="Choisne N."/>
            <person name="Demange N."/>
            <person name="Orjeda G."/>
            <person name="Samain S."/>
            <person name="Cattolico L."/>
            <person name="Pelletier E."/>
            <person name="Couloux A."/>
            <person name="Segurens B."/>
            <person name="Wincker P."/>
            <person name="D'Hont A."/>
            <person name="Scarpelli C."/>
            <person name="Weissenbach J."/>
            <person name="Salanoubat M."/>
            <person name="Quetier F."/>
            <person name="Yu Y."/>
            <person name="Kim H.R."/>
            <person name="Rambo T."/>
            <person name="Currie J."/>
            <person name="Collura K."/>
            <person name="Luo M."/>
            <person name="Yang T."/>
            <person name="Ammiraju J.S.S."/>
            <person name="Engler F."/>
            <person name="Soderlund C."/>
            <person name="Wing R.A."/>
            <person name="Palmer L.E."/>
            <person name="de la Bastide M."/>
            <person name="Spiegel L."/>
            <person name="Nascimento L."/>
            <person name="Zutavern T."/>
            <person name="O'Shaughnessy A."/>
            <person name="Dike S."/>
            <person name="Dedhia N."/>
            <person name="Preston R."/>
            <person name="Balija V."/>
            <person name="McCombie W.R."/>
            <person name="Chow T."/>
            <person name="Chen H."/>
            <person name="Chung M."/>
            <person name="Chen C."/>
            <person name="Shaw J."/>
            <person name="Wu H."/>
            <person name="Hsiao K."/>
            <person name="Chao Y."/>
            <person name="Chu M."/>
            <person name="Cheng C."/>
            <person name="Hour A."/>
            <person name="Lee P."/>
            <person name="Lin S."/>
            <person name="Lin Y."/>
            <person name="Liou J."/>
            <person name="Liu S."/>
            <person name="Hsing Y."/>
            <person name="Raghuvanshi S."/>
            <person name="Mohanty A."/>
            <person name="Bharti A.K."/>
            <person name="Gaur A."/>
            <person name="Gupta V."/>
            <person name="Kumar D."/>
            <person name="Ravi V."/>
            <person name="Vij S."/>
            <person name="Kapur A."/>
            <person name="Khurana P."/>
            <person name="Khurana P."/>
            <person name="Khurana J.P."/>
            <person name="Tyagi A.K."/>
            <person name="Gaikwad K."/>
            <person name="Singh A."/>
            <person name="Dalal V."/>
            <person name="Srivastava S."/>
            <person name="Dixit A."/>
            <person name="Pal A.K."/>
            <person name="Ghazi I.A."/>
            <person name="Yadav M."/>
            <person name="Pandit A."/>
            <person name="Bhargava A."/>
            <person name="Sureshbabu K."/>
            <person name="Batra K."/>
            <person name="Sharma T.R."/>
            <person name="Mohapatra T."/>
            <person name="Singh N.K."/>
            <person name="Messing J."/>
            <person name="Nelson A.B."/>
            <person name="Fuks G."/>
            <person name="Kavchok S."/>
            <person name="Keizer G."/>
            <person name="Linton E."/>
            <person name="Llaca V."/>
            <person name="Song R."/>
            <person name="Tanyolac B."/>
            <person name="Young S."/>
            <person name="Ho-Il K."/>
            <person name="Hahn J.H."/>
            <person name="Sangsakoo G."/>
            <person name="Vanavichit A."/>
            <person name="de Mattos Luiz.A.T."/>
            <person name="Zimmer P.D."/>
            <person name="Malone G."/>
            <person name="Dellagostin O."/>
            <person name="de Oliveira A.C."/>
            <person name="Bevan M."/>
            <person name="Bancroft I."/>
            <person name="Minx P."/>
            <person name="Cordum H."/>
            <person name="Wilson R."/>
            <person name="Cheng Z."/>
            <person name="Jin W."/>
            <person name="Jiang J."/>
            <person name="Leong S.A."/>
            <person name="Iwama H."/>
            <person name="Gojobori T."/>
            <person name="Itoh T."/>
            <person name="Niimura Y."/>
            <person name="Fujii Y."/>
            <person name="Habara T."/>
            <person name="Sakai H."/>
            <person name="Sato Y."/>
            <person name="Wilson G."/>
            <person name="Kumar K."/>
            <person name="McCouch S."/>
            <person name="Juretic N."/>
            <person name="Hoen D."/>
            <person name="Wright S."/>
            <person name="Bruskiewich R."/>
            <person name="Bureau T."/>
            <person name="Miyao A."/>
            <person name="Hirochika H."/>
            <person name="Nishikawa T."/>
            <person name="Kadowaki K."/>
            <person name="Sugiura M."/>
            <person name="Burr B."/>
            <person name="Sasaki T."/>
        </authorList>
    </citation>
    <scope>NUCLEOTIDE SEQUENCE [LARGE SCALE GENOMIC DNA]</scope>
    <source>
        <strain evidence="3">cv. Nipponbare</strain>
    </source>
</reference>
<feature type="region of interest" description="Disordered" evidence="1">
    <location>
        <begin position="1"/>
        <end position="40"/>
    </location>
</feature>
<evidence type="ECO:0000313" key="3">
    <source>
        <dbReference type="Proteomes" id="UP000059680"/>
    </source>
</evidence>
<organism evidence="2 3">
    <name type="scientific">Oryza sativa subsp. japonica</name>
    <name type="common">Rice</name>
    <dbReference type="NCBI Taxonomy" id="39947"/>
    <lineage>
        <taxon>Eukaryota</taxon>
        <taxon>Viridiplantae</taxon>
        <taxon>Streptophyta</taxon>
        <taxon>Embryophyta</taxon>
        <taxon>Tracheophyta</taxon>
        <taxon>Spermatophyta</taxon>
        <taxon>Magnoliopsida</taxon>
        <taxon>Liliopsida</taxon>
        <taxon>Poales</taxon>
        <taxon>Poaceae</taxon>
        <taxon>BOP clade</taxon>
        <taxon>Oryzoideae</taxon>
        <taxon>Oryzeae</taxon>
        <taxon>Oryzinae</taxon>
        <taxon>Oryza</taxon>
        <taxon>Oryza sativa</taxon>
    </lineage>
</organism>
<evidence type="ECO:0000256" key="1">
    <source>
        <dbReference type="SAM" id="MobiDB-lite"/>
    </source>
</evidence>
<keyword evidence="3" id="KW-1185">Reference proteome</keyword>
<evidence type="ECO:0000313" key="2">
    <source>
        <dbReference type="EMBL" id="BAS90087.1"/>
    </source>
</evidence>
<dbReference type="Proteomes" id="UP000059680">
    <property type="component" value="Chromosome 4"/>
</dbReference>
<dbReference type="AlphaFoldDB" id="A0A0P0WCJ5"/>
<feature type="compositionally biased region" description="Polar residues" evidence="1">
    <location>
        <begin position="8"/>
        <end position="20"/>
    </location>
</feature>
<sequence length="103" mass="11049">MHGVDRWPTSSYFQVFGNPTSPRSSPKAAAAPRKPSGQAPAAALPLCCPSSYFVLPRPTVNVSRSVATTARQGHPVRVLHLEREGGGAPLPQQVYHKSQGPHR</sequence>
<dbReference type="Gramene" id="Os04t0516550-00">
    <property type="protein sequence ID" value="Os04t0516550-00"/>
    <property type="gene ID" value="Os04g0516550"/>
</dbReference>
<dbReference type="InParanoid" id="A0A0P0WCJ5"/>
<name>A0A0P0WCJ5_ORYSJ</name>